<proteinExistence type="predicted"/>
<reference evidence="2" key="1">
    <citation type="submission" date="2016-11" db="UniProtKB">
        <authorList>
            <consortium name="WormBaseParasite"/>
        </authorList>
    </citation>
    <scope>IDENTIFICATION</scope>
</reference>
<name>A0A1I7ZV25_9BILA</name>
<protein>
    <submittedName>
        <fullName evidence="2">GMC_oxred_C domain-containing protein</fullName>
    </submittedName>
</protein>
<dbReference type="WBParaSite" id="L893_g30195.t1">
    <property type="protein sequence ID" value="L893_g30195.t1"/>
    <property type="gene ID" value="L893_g30195"/>
</dbReference>
<dbReference type="Proteomes" id="UP000095287">
    <property type="component" value="Unplaced"/>
</dbReference>
<evidence type="ECO:0000313" key="1">
    <source>
        <dbReference type="Proteomes" id="UP000095287"/>
    </source>
</evidence>
<sequence>MLNTRIHYHTCIHGPEAFLSPDVEEGSLFMVFAFSSLTHSVTGNVAFVLPLSPSLVDVNVHLALVNTRPTTEFPGQPYPRSFIDSARDSLQWISRSTDFIQQSGQPR</sequence>
<evidence type="ECO:0000313" key="2">
    <source>
        <dbReference type="WBParaSite" id="L893_g30195.t1"/>
    </source>
</evidence>
<keyword evidence="1" id="KW-1185">Reference proteome</keyword>
<organism evidence="1 2">
    <name type="scientific">Steinernema glaseri</name>
    <dbReference type="NCBI Taxonomy" id="37863"/>
    <lineage>
        <taxon>Eukaryota</taxon>
        <taxon>Metazoa</taxon>
        <taxon>Ecdysozoa</taxon>
        <taxon>Nematoda</taxon>
        <taxon>Chromadorea</taxon>
        <taxon>Rhabditida</taxon>
        <taxon>Tylenchina</taxon>
        <taxon>Panagrolaimomorpha</taxon>
        <taxon>Strongyloidoidea</taxon>
        <taxon>Steinernematidae</taxon>
        <taxon>Steinernema</taxon>
    </lineage>
</organism>
<dbReference type="AlphaFoldDB" id="A0A1I7ZV25"/>
<accession>A0A1I7ZV25</accession>